<dbReference type="Gene3D" id="1.20.120.1630">
    <property type="match status" value="1"/>
</dbReference>
<dbReference type="Pfam" id="PF04191">
    <property type="entry name" value="PEMT"/>
    <property type="match status" value="1"/>
</dbReference>
<keyword evidence="2 5" id="KW-0812">Transmembrane</keyword>
<feature type="transmembrane region" description="Helical" evidence="5">
    <location>
        <begin position="33"/>
        <end position="54"/>
    </location>
</feature>
<reference evidence="6" key="1">
    <citation type="submission" date="2015-01" db="EMBL/GenBank/DDBJ databases">
        <title>Draft genome sequence of Pasteurella multocida isolated from alpaca pneumonia.</title>
        <authorList>
            <person name="Maturrano L."/>
            <person name="Hurtado R."/>
            <person name="Allasi N."/>
            <person name="Juscamayta E."/>
            <person name="Fernandez D."/>
            <person name="Maximiliano J."/>
            <person name="Rimac R."/>
            <person name="Rosadio R."/>
        </authorList>
    </citation>
    <scope>NUCLEOTIDE SEQUENCE</scope>
    <source>
        <strain evidence="6">UNMSM</strain>
    </source>
</reference>
<dbReference type="PANTHER" id="PTHR12714:SF24">
    <property type="entry name" value="SLR1182 PROTEIN"/>
    <property type="match status" value="1"/>
</dbReference>
<dbReference type="EMBL" id="KP660558">
    <property type="protein sequence ID" value="AMK08397.1"/>
    <property type="molecule type" value="Genomic_DNA"/>
</dbReference>
<gene>
    <name evidence="6" type="primary">PM2013</name>
</gene>
<name>A0A126QEY2_PASMD</name>
<comment type="subcellular location">
    <subcellularLocation>
        <location evidence="1">Endomembrane system</location>
        <topology evidence="1">Multi-pass membrane protein</topology>
    </subcellularLocation>
</comment>
<proteinExistence type="predicted"/>
<keyword evidence="3 5" id="KW-1133">Transmembrane helix</keyword>
<feature type="transmembrane region" description="Helical" evidence="5">
    <location>
        <begin position="6"/>
        <end position="26"/>
    </location>
</feature>
<dbReference type="PANTHER" id="PTHR12714">
    <property type="entry name" value="PROTEIN-S ISOPRENYLCYSTEINE O-METHYLTRANSFERASE"/>
    <property type="match status" value="1"/>
</dbReference>
<evidence type="ECO:0000313" key="6">
    <source>
        <dbReference type="EMBL" id="AMK08397.1"/>
    </source>
</evidence>
<sequence>MMTIRFPPPVIFLACAAVMWCLPPIYQFARHTWLVGLFILISGIIGSGSLWQFWQAKTTVDPIRLEKSSALVVSGIYQFSRNPMYLSLALLLLAWGLWLASLSAVLFLVVFVFCITQFQIKPEERQLEKLFGDAYLDYKQKVRRWL</sequence>
<protein>
    <submittedName>
        <fullName evidence="6">PM2013 protein</fullName>
    </submittedName>
</protein>
<dbReference type="AlphaFoldDB" id="A0A126QEY2"/>
<dbReference type="InterPro" id="IPR007318">
    <property type="entry name" value="Phopholipid_MeTrfase"/>
</dbReference>
<keyword evidence="4 5" id="KW-0472">Membrane</keyword>
<dbReference type="GO" id="GO:0016740">
    <property type="term" value="F:transferase activity"/>
    <property type="evidence" value="ECO:0007669"/>
    <property type="project" value="UniProtKB-ARBA"/>
</dbReference>
<organism evidence="6">
    <name type="scientific">Pasteurella multocida</name>
    <dbReference type="NCBI Taxonomy" id="747"/>
    <lineage>
        <taxon>Bacteria</taxon>
        <taxon>Pseudomonadati</taxon>
        <taxon>Pseudomonadota</taxon>
        <taxon>Gammaproteobacteria</taxon>
        <taxon>Pasteurellales</taxon>
        <taxon>Pasteurellaceae</taxon>
        <taxon>Pasteurella</taxon>
    </lineage>
</organism>
<evidence type="ECO:0000256" key="3">
    <source>
        <dbReference type="ARBA" id="ARBA00022989"/>
    </source>
</evidence>
<accession>A0A126QEY2</accession>
<evidence type="ECO:0000256" key="5">
    <source>
        <dbReference type="SAM" id="Phobius"/>
    </source>
</evidence>
<evidence type="ECO:0000256" key="2">
    <source>
        <dbReference type="ARBA" id="ARBA00022692"/>
    </source>
</evidence>
<dbReference type="GO" id="GO:0012505">
    <property type="term" value="C:endomembrane system"/>
    <property type="evidence" value="ECO:0007669"/>
    <property type="project" value="UniProtKB-SubCell"/>
</dbReference>
<evidence type="ECO:0000256" key="1">
    <source>
        <dbReference type="ARBA" id="ARBA00004127"/>
    </source>
</evidence>
<evidence type="ECO:0000256" key="4">
    <source>
        <dbReference type="ARBA" id="ARBA00023136"/>
    </source>
</evidence>
<feature type="transmembrane region" description="Helical" evidence="5">
    <location>
        <begin position="88"/>
        <end position="115"/>
    </location>
</feature>